<evidence type="ECO:0000313" key="3">
    <source>
        <dbReference type="Proteomes" id="UP001276300"/>
    </source>
</evidence>
<dbReference type="GeneID" id="99776608"/>
<protein>
    <submittedName>
        <fullName evidence="2">Uncharacterized protein</fullName>
    </submittedName>
</protein>
<name>A0AAW9C0A6_KLUCR</name>
<comment type="caution">
    <text evidence="2">The sequence shown here is derived from an EMBL/GenBank/DDBJ whole genome shotgun (WGS) entry which is preliminary data.</text>
</comment>
<gene>
    <name evidence="2" type="ORF">QWU01_02840</name>
</gene>
<proteinExistence type="predicted"/>
<dbReference type="RefSeq" id="WP_061280587.1">
    <property type="nucleotide sequence ID" value="NZ_CALMQG010000032.1"/>
</dbReference>
<dbReference type="Proteomes" id="UP001276300">
    <property type="component" value="Unassembled WGS sequence"/>
</dbReference>
<accession>A0AAW9C0A6</accession>
<organism evidence="2 3">
    <name type="scientific">Kluyvera cryocrescens</name>
    <name type="common">Kluyvera citrophila</name>
    <dbReference type="NCBI Taxonomy" id="580"/>
    <lineage>
        <taxon>Bacteria</taxon>
        <taxon>Pseudomonadati</taxon>
        <taxon>Pseudomonadota</taxon>
        <taxon>Gammaproteobacteria</taxon>
        <taxon>Enterobacterales</taxon>
        <taxon>Enterobacteriaceae</taxon>
        <taxon>Kluyvera</taxon>
    </lineage>
</organism>
<evidence type="ECO:0000256" key="1">
    <source>
        <dbReference type="SAM" id="MobiDB-lite"/>
    </source>
</evidence>
<reference evidence="2" key="1">
    <citation type="journal article" date="2023" name="J Glob Antimicrob Resist">
        <title>Emergence of NDM-1 and KPC-3 carbapenemases in Kluyvera cryocrescens: Investigating genetic heterogeneity and acquisition routes of blaNDM-1 in Enterobacterales species in Portugal.</title>
        <authorList>
            <person name="Loiodice M."/>
            <person name="Ribeiro M."/>
            <person name="Peixe L."/>
            <person name="Novais A."/>
        </authorList>
    </citation>
    <scope>NUCLEOTIDE SEQUENCE</scope>
    <source>
        <strain evidence="2">K629</strain>
    </source>
</reference>
<feature type="region of interest" description="Disordered" evidence="1">
    <location>
        <begin position="17"/>
        <end position="42"/>
    </location>
</feature>
<sequence length="85" mass="9527">MKIDSSNYTLSVLSSFTSQENTERKPLGTIRNSGQYSPQGGHWQLSDSTVSAVISLRRGDIMPYYQGKPAAWALIEYDLNQEVEI</sequence>
<dbReference type="AlphaFoldDB" id="A0AAW9C0A6"/>
<dbReference type="EMBL" id="JAUEQX010000004">
    <property type="protein sequence ID" value="MDW3775744.1"/>
    <property type="molecule type" value="Genomic_DNA"/>
</dbReference>
<evidence type="ECO:0000313" key="2">
    <source>
        <dbReference type="EMBL" id="MDW3775744.1"/>
    </source>
</evidence>